<keyword evidence="3" id="KW-0808">Transferase</keyword>
<feature type="compositionally biased region" description="Gly residues" evidence="1">
    <location>
        <begin position="1"/>
        <end position="15"/>
    </location>
</feature>
<dbReference type="GO" id="GO:0016740">
    <property type="term" value="F:transferase activity"/>
    <property type="evidence" value="ECO:0007669"/>
    <property type="project" value="UniProtKB-KW"/>
</dbReference>
<feature type="region of interest" description="Disordered" evidence="1">
    <location>
        <begin position="1"/>
        <end position="86"/>
    </location>
</feature>
<comment type="caution">
    <text evidence="3">The sequence shown here is derived from an EMBL/GenBank/DDBJ whole genome shotgun (WGS) entry which is preliminary data.</text>
</comment>
<sequence>MSIGGRGQGLLGGPAAGRPFRPARGAPLQGRGELRDQPQPTRIRSATPGWGSGGAAPRQGPLGAIPSCRSGLPSPRRDPAQYSLAGRGRAAHTGAVSRTFSAWVTSGEDFLGVTGAFSVDVPWWAEVEPVVGQLRQALGVPVWVLRLLSVEGGEGGRDGHVTYHVEALERPGHGLSAGKPSPDVGELNGYEALRAPWARTDGLRELLDWSARTLSAAGRPVTGPVQQHRTWNLAGLFRLPTARGPVWLKSTPHFAADEAAVIAAFARVDPGLVPRVLGSADRRILMEHIPGEDCWNASPETIAAGVRRFVAAQAALASRPDERPPGLPDRRTPVLAERVRELLDGPVTGELTTQEVAAAGELAGRWSALDECGLPDTVVHGDFHPGNWRSDGGPPVVLDFADAHWGHPVLDSLRLHDFLPEAVRATAARAWVDAWQAHVPGSDPARALAVAEPLAPLANAVRYQEFLDGIEPSERIYHSGDPASAIRDAVRCATASDPDLAPARR</sequence>
<dbReference type="AlphaFoldDB" id="A0A5R9FSW8"/>
<evidence type="ECO:0000256" key="1">
    <source>
        <dbReference type="SAM" id="MobiDB-lite"/>
    </source>
</evidence>
<evidence type="ECO:0000259" key="2">
    <source>
        <dbReference type="Pfam" id="PF01636"/>
    </source>
</evidence>
<dbReference type="InterPro" id="IPR002575">
    <property type="entry name" value="Aminoglycoside_PTrfase"/>
</dbReference>
<feature type="domain" description="Aminoglycoside phosphotransferase" evidence="2">
    <location>
        <begin position="255"/>
        <end position="445"/>
    </location>
</feature>
<proteinExistence type="predicted"/>
<feature type="compositionally biased region" description="Low complexity" evidence="1">
    <location>
        <begin position="16"/>
        <end position="27"/>
    </location>
</feature>
<dbReference type="Gene3D" id="3.90.1200.10">
    <property type="match status" value="1"/>
</dbReference>
<dbReference type="InterPro" id="IPR011009">
    <property type="entry name" value="Kinase-like_dom_sf"/>
</dbReference>
<keyword evidence="4" id="KW-1185">Reference proteome</keyword>
<organism evidence="3 4">
    <name type="scientific">Streptomyces montanus</name>
    <dbReference type="NCBI Taxonomy" id="2580423"/>
    <lineage>
        <taxon>Bacteria</taxon>
        <taxon>Bacillati</taxon>
        <taxon>Actinomycetota</taxon>
        <taxon>Actinomycetes</taxon>
        <taxon>Kitasatosporales</taxon>
        <taxon>Streptomycetaceae</taxon>
        <taxon>Streptomyces</taxon>
    </lineage>
</organism>
<evidence type="ECO:0000313" key="4">
    <source>
        <dbReference type="Proteomes" id="UP000305906"/>
    </source>
</evidence>
<protein>
    <submittedName>
        <fullName evidence="3">Aminoglycoside phosphotransferase family protein</fullName>
    </submittedName>
</protein>
<dbReference type="Pfam" id="PF01636">
    <property type="entry name" value="APH"/>
    <property type="match status" value="1"/>
</dbReference>
<dbReference type="SUPFAM" id="SSF56112">
    <property type="entry name" value="Protein kinase-like (PK-like)"/>
    <property type="match status" value="1"/>
</dbReference>
<dbReference type="EMBL" id="VBZC01000015">
    <property type="protein sequence ID" value="TLS45196.1"/>
    <property type="molecule type" value="Genomic_DNA"/>
</dbReference>
<dbReference type="Proteomes" id="UP000305906">
    <property type="component" value="Unassembled WGS sequence"/>
</dbReference>
<gene>
    <name evidence="3" type="ORF">FE633_15655</name>
</gene>
<name>A0A5R9FSW8_9ACTN</name>
<accession>A0A5R9FSW8</accession>
<reference evidence="3 4" key="1">
    <citation type="submission" date="2019-05" db="EMBL/GenBank/DDBJ databases">
        <title>Streptomyces sp. NEAU-C151, a novel actinomycete isolated from soil.</title>
        <authorList>
            <person name="Han L."/>
            <person name="Jiang H."/>
        </authorList>
    </citation>
    <scope>NUCLEOTIDE SEQUENCE [LARGE SCALE GENOMIC DNA]</scope>
    <source>
        <strain evidence="3 4">NEAU-C151</strain>
    </source>
</reference>
<evidence type="ECO:0000313" key="3">
    <source>
        <dbReference type="EMBL" id="TLS45196.1"/>
    </source>
</evidence>